<organism evidence="1 2">
    <name type="scientific">Brassica cretica</name>
    <name type="common">Mustard</name>
    <dbReference type="NCBI Taxonomy" id="69181"/>
    <lineage>
        <taxon>Eukaryota</taxon>
        <taxon>Viridiplantae</taxon>
        <taxon>Streptophyta</taxon>
        <taxon>Embryophyta</taxon>
        <taxon>Tracheophyta</taxon>
        <taxon>Spermatophyta</taxon>
        <taxon>Magnoliopsida</taxon>
        <taxon>eudicotyledons</taxon>
        <taxon>Gunneridae</taxon>
        <taxon>Pentapetalae</taxon>
        <taxon>rosids</taxon>
        <taxon>malvids</taxon>
        <taxon>Brassicales</taxon>
        <taxon>Brassicaceae</taxon>
        <taxon>Brassiceae</taxon>
        <taxon>Brassica</taxon>
    </lineage>
</organism>
<evidence type="ECO:0000313" key="1">
    <source>
        <dbReference type="EMBL" id="KAF3522909.1"/>
    </source>
</evidence>
<name>A0A8S9PQ23_BRACR</name>
<accession>A0A8S9PQ23</accession>
<gene>
    <name evidence="1" type="ORF">F2Q69_00048492</name>
</gene>
<sequence length="221" mass="24164">MTKTPPRLTRRVSQRGEELLKAQSVSGPAFVSVTKIPPLLPSKPEPPDLIPVEQIEPLLEALSLHLPEALSPPEPPDPPDVPSDIGFLLLFDPPDVLFLIAPFFDTSFRPSPQAFIQISTLKPPSRMATKNGGGGGAHVSASETSFAYGLLYPVVYIFRFVDRPSLSSCFDHPAAYPRKYAVLLQVPYRLLRFCISLLGGSVCGSTGYTKMQSFKKLMTPL</sequence>
<protein>
    <submittedName>
        <fullName evidence="1">Uncharacterized protein</fullName>
    </submittedName>
</protein>
<dbReference type="Proteomes" id="UP000712600">
    <property type="component" value="Unassembled WGS sequence"/>
</dbReference>
<dbReference type="AlphaFoldDB" id="A0A8S9PQ23"/>
<dbReference type="EMBL" id="QGKX02001347">
    <property type="protein sequence ID" value="KAF3522909.1"/>
    <property type="molecule type" value="Genomic_DNA"/>
</dbReference>
<reference evidence="1" key="1">
    <citation type="submission" date="2019-12" db="EMBL/GenBank/DDBJ databases">
        <title>Genome sequencing and annotation of Brassica cretica.</title>
        <authorList>
            <person name="Studholme D.J."/>
            <person name="Sarris P."/>
        </authorList>
    </citation>
    <scope>NUCLEOTIDE SEQUENCE</scope>
    <source>
        <strain evidence="1">PFS-109/04</strain>
        <tissue evidence="1">Leaf</tissue>
    </source>
</reference>
<comment type="caution">
    <text evidence="1">The sequence shown here is derived from an EMBL/GenBank/DDBJ whole genome shotgun (WGS) entry which is preliminary data.</text>
</comment>
<proteinExistence type="predicted"/>
<evidence type="ECO:0000313" key="2">
    <source>
        <dbReference type="Proteomes" id="UP000712600"/>
    </source>
</evidence>